<gene>
    <name evidence="2" type="ORF">S01H4_24851</name>
</gene>
<evidence type="ECO:0000313" key="2">
    <source>
        <dbReference type="EMBL" id="GAG88586.1"/>
    </source>
</evidence>
<evidence type="ECO:0000256" key="1">
    <source>
        <dbReference type="SAM" id="MobiDB-lite"/>
    </source>
</evidence>
<comment type="caution">
    <text evidence="2">The sequence shown here is derived from an EMBL/GenBank/DDBJ whole genome shotgun (WGS) entry which is preliminary data.</text>
</comment>
<feature type="region of interest" description="Disordered" evidence="1">
    <location>
        <begin position="83"/>
        <end position="112"/>
    </location>
</feature>
<dbReference type="AlphaFoldDB" id="X1CWL8"/>
<reference evidence="2" key="1">
    <citation type="journal article" date="2014" name="Front. Microbiol.">
        <title>High frequency of phylogenetically diverse reductive dehalogenase-homologous genes in deep subseafloor sedimentary metagenomes.</title>
        <authorList>
            <person name="Kawai M."/>
            <person name="Futagami T."/>
            <person name="Toyoda A."/>
            <person name="Takaki Y."/>
            <person name="Nishi S."/>
            <person name="Hori S."/>
            <person name="Arai W."/>
            <person name="Tsubouchi T."/>
            <person name="Morono Y."/>
            <person name="Uchiyama I."/>
            <person name="Ito T."/>
            <person name="Fujiyama A."/>
            <person name="Inagaki F."/>
            <person name="Takami H."/>
        </authorList>
    </citation>
    <scope>NUCLEOTIDE SEQUENCE</scope>
    <source>
        <strain evidence="2">Expedition CK06-06</strain>
    </source>
</reference>
<feature type="non-terminal residue" evidence="2">
    <location>
        <position position="143"/>
    </location>
</feature>
<protein>
    <submittedName>
        <fullName evidence="2">Uncharacterized protein</fullName>
    </submittedName>
</protein>
<feature type="compositionally biased region" description="Basic and acidic residues" evidence="1">
    <location>
        <begin position="83"/>
        <end position="99"/>
    </location>
</feature>
<proteinExistence type="predicted"/>
<sequence>MPENIPKRPVPTLYGSEEDLGVRYKDVDYPYVPGKGFMKPPPEFEGFPKGPDEAMAVLRSGAFFKSPESPELKALEASLTPREREIYDRRMASRTRPPEGAKGPDYTDRSGFEQQVFRKLGRNPFTVDVMAEVNKAYTQGFPA</sequence>
<dbReference type="EMBL" id="BART01011745">
    <property type="protein sequence ID" value="GAG88586.1"/>
    <property type="molecule type" value="Genomic_DNA"/>
</dbReference>
<organism evidence="2">
    <name type="scientific">marine sediment metagenome</name>
    <dbReference type="NCBI Taxonomy" id="412755"/>
    <lineage>
        <taxon>unclassified sequences</taxon>
        <taxon>metagenomes</taxon>
        <taxon>ecological metagenomes</taxon>
    </lineage>
</organism>
<name>X1CWL8_9ZZZZ</name>
<accession>X1CWL8</accession>